<feature type="transmembrane region" description="Helical" evidence="24">
    <location>
        <begin position="20"/>
        <end position="37"/>
    </location>
</feature>
<evidence type="ECO:0000256" key="8">
    <source>
        <dbReference type="ARBA" id="ARBA00022475"/>
    </source>
</evidence>
<evidence type="ECO:0000256" key="13">
    <source>
        <dbReference type="ARBA" id="ARBA00022989"/>
    </source>
</evidence>
<proteinExistence type="inferred from homology"/>
<sequence>MLSLFKTDKSQKIIKKSSIAILIVFFILPIIFITYYAGLPGRIIGFIIYFSIFSYGAYEIFAKLNKNVVINLLVLINIFCIFILPFNEFRFSIETGDVSLNSFILIHYKSWENYLISFGLVLVCALFEPIEWRQRTRNFIIRLVFSYLIGTFTKFLFFININKIELLVVLGLIASFYDVFGYFFGSWLGRKWIKKGFSKISPNKSWEGVFFGFLFSATFVALAFYFIPYFSINYSGVQLSILIGVSFFALPIAAILGDLLFSFIKRSLNIKDFSTLIKSHGGVFDRFDSTFLVVIIFSIISPIISLF</sequence>
<evidence type="ECO:0000256" key="1">
    <source>
        <dbReference type="ARBA" id="ARBA00001698"/>
    </source>
</evidence>
<evidence type="ECO:0000256" key="18">
    <source>
        <dbReference type="ARBA" id="ARBA00029893"/>
    </source>
</evidence>
<dbReference type="Proteomes" id="UP001193384">
    <property type="component" value="Unassembled WGS sequence"/>
</dbReference>
<comment type="subcellular location">
    <subcellularLocation>
        <location evidence="2">Cell membrane</location>
        <topology evidence="2">Multi-pass membrane protein</topology>
    </subcellularLocation>
</comment>
<organism evidence="25 26">
    <name type="scientific">Mesomycoplasma hyorhinis</name>
    <name type="common">Mycoplasma hyorhinis</name>
    <dbReference type="NCBI Taxonomy" id="2100"/>
    <lineage>
        <taxon>Bacteria</taxon>
        <taxon>Bacillati</taxon>
        <taxon>Mycoplasmatota</taxon>
        <taxon>Mycoplasmoidales</taxon>
        <taxon>Metamycoplasmataceae</taxon>
        <taxon>Mesomycoplasma</taxon>
    </lineage>
</organism>
<dbReference type="EMBL" id="QQQW01000005">
    <property type="protein sequence ID" value="MXR43598.1"/>
    <property type="molecule type" value="Genomic_DNA"/>
</dbReference>
<evidence type="ECO:0000313" key="25">
    <source>
        <dbReference type="EMBL" id="MXR43598.1"/>
    </source>
</evidence>
<evidence type="ECO:0000256" key="20">
    <source>
        <dbReference type="ARBA" id="ARBA00032253"/>
    </source>
</evidence>
<gene>
    <name evidence="25" type="ORF">DR101_01355</name>
</gene>
<feature type="transmembrane region" description="Helical" evidence="24">
    <location>
        <begin position="68"/>
        <end position="86"/>
    </location>
</feature>
<keyword evidence="11 24" id="KW-0812">Transmembrane</keyword>
<evidence type="ECO:0000256" key="12">
    <source>
        <dbReference type="ARBA" id="ARBA00022695"/>
    </source>
</evidence>
<evidence type="ECO:0000256" key="15">
    <source>
        <dbReference type="ARBA" id="ARBA00023136"/>
    </source>
</evidence>
<name>A0ABD6IDI9_MESHY</name>
<keyword evidence="8" id="KW-1003">Cell membrane</keyword>
<dbReference type="PANTHER" id="PTHR46382">
    <property type="entry name" value="PHOSPHATIDATE CYTIDYLYLTRANSFERASE"/>
    <property type="match status" value="1"/>
</dbReference>
<dbReference type="Pfam" id="PF01148">
    <property type="entry name" value="CTP_transf_1"/>
    <property type="match status" value="1"/>
</dbReference>
<evidence type="ECO:0000256" key="9">
    <source>
        <dbReference type="ARBA" id="ARBA00022516"/>
    </source>
</evidence>
<comment type="pathway">
    <text evidence="3">Phospholipid metabolism; CDP-diacylglycerol biosynthesis; CDP-diacylglycerol from sn-glycerol 3-phosphate: step 3/3.</text>
</comment>
<evidence type="ECO:0000256" key="11">
    <source>
        <dbReference type="ARBA" id="ARBA00022692"/>
    </source>
</evidence>
<evidence type="ECO:0000256" key="5">
    <source>
        <dbReference type="ARBA" id="ARBA00010185"/>
    </source>
</evidence>
<comment type="pathway">
    <text evidence="4">Lipid metabolism.</text>
</comment>
<evidence type="ECO:0000256" key="16">
    <source>
        <dbReference type="ARBA" id="ARBA00023209"/>
    </source>
</evidence>
<keyword evidence="16" id="KW-0594">Phospholipid biosynthesis</keyword>
<evidence type="ECO:0000256" key="17">
    <source>
        <dbReference type="ARBA" id="ARBA00023264"/>
    </source>
</evidence>
<evidence type="ECO:0000313" key="26">
    <source>
        <dbReference type="Proteomes" id="UP001193384"/>
    </source>
</evidence>
<feature type="transmembrane region" description="Helical" evidence="24">
    <location>
        <begin position="239"/>
        <end position="263"/>
    </location>
</feature>
<keyword evidence="13 24" id="KW-1133">Transmembrane helix</keyword>
<dbReference type="GO" id="GO:0005886">
    <property type="term" value="C:plasma membrane"/>
    <property type="evidence" value="ECO:0007669"/>
    <property type="project" value="UniProtKB-SubCell"/>
</dbReference>
<keyword evidence="12 25" id="KW-0548">Nucleotidyltransferase</keyword>
<protein>
    <recommendedName>
        <fullName evidence="7">Phosphatidate cytidylyltransferase</fullName>
        <ecNumber evidence="6">2.7.7.41</ecNumber>
    </recommendedName>
    <alternativeName>
        <fullName evidence="20">CDP-DAG synthase</fullName>
    </alternativeName>
    <alternativeName>
        <fullName evidence="22">CDP-DG synthase</fullName>
    </alternativeName>
    <alternativeName>
        <fullName evidence="18">CDP-diacylglycerol synthase</fullName>
    </alternativeName>
    <alternativeName>
        <fullName evidence="21">CDP-diglyceride pyrophosphorylase</fullName>
    </alternativeName>
    <alternativeName>
        <fullName evidence="23">CDP-diglyceride synthase</fullName>
    </alternativeName>
    <alternativeName>
        <fullName evidence="19">CTP:phosphatidate cytidylyltransferase</fullName>
    </alternativeName>
</protein>
<evidence type="ECO:0000256" key="6">
    <source>
        <dbReference type="ARBA" id="ARBA00012487"/>
    </source>
</evidence>
<feature type="transmembrane region" description="Helical" evidence="24">
    <location>
        <begin position="43"/>
        <end position="61"/>
    </location>
</feature>
<evidence type="ECO:0000256" key="4">
    <source>
        <dbReference type="ARBA" id="ARBA00005189"/>
    </source>
</evidence>
<keyword evidence="14" id="KW-0443">Lipid metabolism</keyword>
<evidence type="ECO:0000256" key="21">
    <source>
        <dbReference type="ARBA" id="ARBA00032396"/>
    </source>
</evidence>
<keyword evidence="15 24" id="KW-0472">Membrane</keyword>
<dbReference type="PANTHER" id="PTHR46382:SF1">
    <property type="entry name" value="PHOSPHATIDATE CYTIDYLYLTRANSFERASE"/>
    <property type="match status" value="1"/>
</dbReference>
<evidence type="ECO:0000256" key="7">
    <source>
        <dbReference type="ARBA" id="ARBA00019373"/>
    </source>
</evidence>
<evidence type="ECO:0000256" key="22">
    <source>
        <dbReference type="ARBA" id="ARBA00032743"/>
    </source>
</evidence>
<dbReference type="GO" id="GO:0008654">
    <property type="term" value="P:phospholipid biosynthetic process"/>
    <property type="evidence" value="ECO:0007669"/>
    <property type="project" value="UniProtKB-KW"/>
</dbReference>
<dbReference type="EC" id="2.7.7.41" evidence="6"/>
<reference evidence="25 26" key="1">
    <citation type="submission" date="2018-07" db="EMBL/GenBank/DDBJ databases">
        <title>Genetic characterization of Mycoplasma hyopneumoniae, M. hyorhinis and M. flocculare isolates through whole genome sequencing analysis: comparative analysis of sequence types and putative genes involved in virulence.</title>
        <authorList>
            <person name="Fourour S."/>
            <person name="Lucas P."/>
            <person name="Touzain F."/>
            <person name="Tocqueville V."/>
            <person name="Kempf I."/>
            <person name="Marois-Crehan C."/>
        </authorList>
    </citation>
    <scope>NUCLEOTIDE SEQUENCE [LARGE SCALE GENOMIC DNA]</scope>
    <source>
        <strain evidence="25 26">MHR389</strain>
    </source>
</reference>
<comment type="catalytic activity">
    <reaction evidence="1">
        <text>a 1,2-diacyl-sn-glycero-3-phosphate + CTP + H(+) = a CDP-1,2-diacyl-sn-glycerol + diphosphate</text>
        <dbReference type="Rhea" id="RHEA:16229"/>
        <dbReference type="ChEBI" id="CHEBI:15378"/>
        <dbReference type="ChEBI" id="CHEBI:33019"/>
        <dbReference type="ChEBI" id="CHEBI:37563"/>
        <dbReference type="ChEBI" id="CHEBI:58332"/>
        <dbReference type="ChEBI" id="CHEBI:58608"/>
        <dbReference type="EC" id="2.7.7.41"/>
    </reaction>
</comment>
<dbReference type="AlphaFoldDB" id="A0ABD6IDI9"/>
<evidence type="ECO:0000256" key="24">
    <source>
        <dbReference type="SAM" id="Phobius"/>
    </source>
</evidence>
<accession>A0ABD6IDI9</accession>
<keyword evidence="9" id="KW-0444">Lipid biosynthesis</keyword>
<dbReference type="RefSeq" id="WP_146420516.1">
    <property type="nucleotide sequence ID" value="NZ_CP035041.1"/>
</dbReference>
<evidence type="ECO:0000256" key="14">
    <source>
        <dbReference type="ARBA" id="ARBA00023098"/>
    </source>
</evidence>
<comment type="similarity">
    <text evidence="5">Belongs to the CDS family.</text>
</comment>
<feature type="transmembrane region" description="Helical" evidence="24">
    <location>
        <begin position="283"/>
        <end position="304"/>
    </location>
</feature>
<evidence type="ECO:0000256" key="19">
    <source>
        <dbReference type="ARBA" id="ARBA00031825"/>
    </source>
</evidence>
<evidence type="ECO:0000256" key="10">
    <source>
        <dbReference type="ARBA" id="ARBA00022679"/>
    </source>
</evidence>
<evidence type="ECO:0000256" key="23">
    <source>
        <dbReference type="ARBA" id="ARBA00033406"/>
    </source>
</evidence>
<keyword evidence="17" id="KW-1208">Phospholipid metabolism</keyword>
<evidence type="ECO:0000256" key="3">
    <source>
        <dbReference type="ARBA" id="ARBA00005119"/>
    </source>
</evidence>
<feature type="transmembrane region" description="Helical" evidence="24">
    <location>
        <begin position="209"/>
        <end position="227"/>
    </location>
</feature>
<dbReference type="GO" id="GO:0004605">
    <property type="term" value="F:phosphatidate cytidylyltransferase activity"/>
    <property type="evidence" value="ECO:0007669"/>
    <property type="project" value="UniProtKB-EC"/>
</dbReference>
<feature type="transmembrane region" description="Helical" evidence="24">
    <location>
        <begin position="139"/>
        <end position="161"/>
    </location>
</feature>
<keyword evidence="10" id="KW-0808">Transferase</keyword>
<comment type="caution">
    <text evidence="25">The sequence shown here is derived from an EMBL/GenBank/DDBJ whole genome shotgun (WGS) entry which is preliminary data.</text>
</comment>
<feature type="transmembrane region" description="Helical" evidence="24">
    <location>
        <begin position="106"/>
        <end position="127"/>
    </location>
</feature>
<evidence type="ECO:0000256" key="2">
    <source>
        <dbReference type="ARBA" id="ARBA00004651"/>
    </source>
</evidence>
<feature type="transmembrane region" description="Helical" evidence="24">
    <location>
        <begin position="167"/>
        <end position="188"/>
    </location>
</feature>